<organism evidence="1 2">
    <name type="scientific">Bacillus phage Vinny</name>
    <dbReference type="NCBI Taxonomy" id="1805955"/>
    <lineage>
        <taxon>Viruses</taxon>
        <taxon>Duplodnaviria</taxon>
        <taxon>Heunggongvirae</taxon>
        <taxon>Uroviricota</taxon>
        <taxon>Caudoviricetes</taxon>
        <taxon>Herelleviridae</taxon>
        <taxon>Bastillevirinae</taxon>
        <taxon>Bastillevirus</taxon>
        <taxon>Bastillevirus evoli</taxon>
    </lineage>
</organism>
<evidence type="ECO:0000313" key="1">
    <source>
        <dbReference type="EMBL" id="AMW61782.1"/>
    </source>
</evidence>
<proteinExistence type="predicted"/>
<dbReference type="Proteomes" id="UP000225538">
    <property type="component" value="Segment"/>
</dbReference>
<accession>A0A143FJF5</accession>
<sequence length="135" mass="15853">MRSLQEWADFFVEKQDAALNIVNDPDAEYTKKYLALGDIKACNILITHLDLILDTAKEDEYIDRVERLIERLIERFQGNANINIRHAVSEFKRYGRPVYDVDTYEVIFDLGVVKLLKEILDDLGFRKLFNEILDK</sequence>
<name>A0A143FJF5_9CAUD</name>
<gene>
    <name evidence="1" type="ORF">DNAM5_31</name>
</gene>
<protein>
    <submittedName>
        <fullName evidence="1">Uncharacterized protein</fullName>
    </submittedName>
</protein>
<dbReference type="EMBL" id="KU737346">
    <property type="protein sequence ID" value="AMW61782.1"/>
    <property type="molecule type" value="Genomic_DNA"/>
</dbReference>
<reference evidence="1 2" key="1">
    <citation type="submission" date="2016-02" db="EMBL/GenBank/DDBJ databases">
        <authorList>
            <person name="Wen L."/>
            <person name="He K."/>
            <person name="Yang H."/>
        </authorList>
    </citation>
    <scope>NUCLEOTIDE SEQUENCE [LARGE SCALE GENOMIC DNA]</scope>
</reference>
<evidence type="ECO:0000313" key="2">
    <source>
        <dbReference type="Proteomes" id="UP000225538"/>
    </source>
</evidence>